<keyword evidence="2" id="KW-1133">Transmembrane helix</keyword>
<evidence type="ECO:0000313" key="4">
    <source>
        <dbReference type="Proteomes" id="UP000007832"/>
    </source>
</evidence>
<organism evidence="3 4">
    <name type="scientific">[Propionibacterium] namnetense SK182B-JCVI</name>
    <dbReference type="NCBI Taxonomy" id="1051006"/>
    <lineage>
        <taxon>Bacteria</taxon>
        <taxon>Bacillati</taxon>
        <taxon>Actinomycetota</taxon>
        <taxon>Actinomycetes</taxon>
        <taxon>Propionibacteriales</taxon>
        <taxon>Propionibacteriaceae</taxon>
        <taxon>Cutibacterium</taxon>
    </lineage>
</organism>
<comment type="caution">
    <text evidence="3">The sequence shown here is derived from an EMBL/GenBank/DDBJ whole genome shotgun (WGS) entry which is preliminary data.</text>
</comment>
<dbReference type="PATRIC" id="fig|1051006.4.peg.1539"/>
<dbReference type="Proteomes" id="UP000007832">
    <property type="component" value="Unassembled WGS sequence"/>
</dbReference>
<evidence type="ECO:0000313" key="3">
    <source>
        <dbReference type="EMBL" id="EGR96661.1"/>
    </source>
</evidence>
<feature type="transmembrane region" description="Helical" evidence="2">
    <location>
        <begin position="69"/>
        <end position="91"/>
    </location>
</feature>
<accession>F9NWI4</accession>
<feature type="region of interest" description="Disordered" evidence="1">
    <location>
        <begin position="181"/>
        <end position="217"/>
    </location>
</feature>
<proteinExistence type="predicted"/>
<feature type="compositionally biased region" description="Basic and acidic residues" evidence="1">
    <location>
        <begin position="37"/>
        <end position="59"/>
    </location>
</feature>
<gene>
    <name evidence="3" type="ORF">HMPREF1162_1924</name>
</gene>
<dbReference type="STRING" id="1574624.GCA_001642025_02064"/>
<feature type="region of interest" description="Disordered" evidence="1">
    <location>
        <begin position="1"/>
        <end position="60"/>
    </location>
</feature>
<reference evidence="3 4" key="1">
    <citation type="submission" date="2011-07" db="EMBL/GenBank/DDBJ databases">
        <title>Genome Sequence of Propionibacterium acnes SK182B-JCVI.</title>
        <authorList>
            <person name="Durkin A.S."/>
            <person name="Madupu R."/>
            <person name="Hostetler J."/>
            <person name="Radune D."/>
            <person name="Torralba M."/>
            <person name="Methe B."/>
            <person name="Sutton G."/>
            <person name="Strausberg R.L."/>
            <person name="Nelson K.E."/>
        </authorList>
    </citation>
    <scope>NUCLEOTIDE SEQUENCE [LARGE SCALE GENOMIC DNA]</scope>
    <source>
        <strain evidence="3 4">SK182B-JCVI</strain>
    </source>
</reference>
<dbReference type="EMBL" id="AFUN01000034">
    <property type="protein sequence ID" value="EGR96661.1"/>
    <property type="molecule type" value="Genomic_DNA"/>
</dbReference>
<feature type="compositionally biased region" description="Polar residues" evidence="1">
    <location>
        <begin position="203"/>
        <end position="217"/>
    </location>
</feature>
<dbReference type="InterPro" id="IPR007060">
    <property type="entry name" value="FtsL/DivIC"/>
</dbReference>
<protein>
    <submittedName>
        <fullName evidence="3">Septum formation initiator</fullName>
    </submittedName>
</protein>
<dbReference type="Pfam" id="PF04977">
    <property type="entry name" value="DivIC"/>
    <property type="match status" value="1"/>
</dbReference>
<dbReference type="eggNOG" id="COG2919">
    <property type="taxonomic scope" value="Bacteria"/>
</dbReference>
<keyword evidence="2" id="KW-0472">Membrane</keyword>
<evidence type="ECO:0000256" key="2">
    <source>
        <dbReference type="SAM" id="Phobius"/>
    </source>
</evidence>
<name>F9NWI4_9ACTN</name>
<keyword evidence="2" id="KW-0812">Transmembrane</keyword>
<dbReference type="AlphaFoldDB" id="F9NWI4"/>
<evidence type="ECO:0000256" key="1">
    <source>
        <dbReference type="SAM" id="MobiDB-lite"/>
    </source>
</evidence>
<sequence>MATTPSNRHRPFGRSQRPVGGRARVSSPNRSGPRNRGNYERTTRTEPPRNRATHEEGGQPRRFGLTLRAVVMGAAVLLVLVMITPSLGLYFSQRSQISQIQDDEARTRASISTLQDEVKRWHDPDYVRAQARSQLGWVMPGETGYQVIGENGKVIGSTTSLDEKDPATAASVDAHWWRQAAGSVRDADHPAPPSATPGVIITPTPSAKLSSPSPSHR</sequence>